<feature type="repeat" description="PPR" evidence="3">
    <location>
        <begin position="180"/>
        <end position="210"/>
    </location>
</feature>
<dbReference type="EMBL" id="KV003153">
    <property type="protein sequence ID" value="KZV37108.1"/>
    <property type="molecule type" value="Genomic_DNA"/>
</dbReference>
<dbReference type="PANTHER" id="PTHR47926:SF456">
    <property type="entry name" value="PENTATRICOPEPTIDE REPEAT-CONTAINING PROTEIN ELI1, CHLOROPLASTIC"/>
    <property type="match status" value="1"/>
</dbReference>
<name>A0A2Z7BTX3_9LAMI</name>
<dbReference type="InterPro" id="IPR011990">
    <property type="entry name" value="TPR-like_helical_dom_sf"/>
</dbReference>
<gene>
    <name evidence="4" type="ORF">F511_12743</name>
</gene>
<evidence type="ECO:0000313" key="5">
    <source>
        <dbReference type="Proteomes" id="UP000250235"/>
    </source>
</evidence>
<feature type="repeat" description="PPR" evidence="3">
    <location>
        <begin position="79"/>
        <end position="113"/>
    </location>
</feature>
<feature type="repeat" description="PPR" evidence="3">
    <location>
        <begin position="213"/>
        <end position="244"/>
    </location>
</feature>
<dbReference type="FunFam" id="1.25.40.10:FF:000277">
    <property type="entry name" value="Pentatricopeptide repeat-containing protein, mitochondrial"/>
    <property type="match status" value="1"/>
</dbReference>
<evidence type="ECO:0000313" key="4">
    <source>
        <dbReference type="EMBL" id="KZV37108.1"/>
    </source>
</evidence>
<dbReference type="InterPro" id="IPR002885">
    <property type="entry name" value="PPR_rpt"/>
</dbReference>
<keyword evidence="5" id="KW-1185">Reference proteome</keyword>
<feature type="repeat" description="PPR" evidence="3">
    <location>
        <begin position="245"/>
        <end position="275"/>
    </location>
</feature>
<dbReference type="PROSITE" id="PS51375">
    <property type="entry name" value="PPR"/>
    <property type="match status" value="8"/>
</dbReference>
<keyword evidence="1" id="KW-0677">Repeat</keyword>
<dbReference type="OrthoDB" id="772730at2759"/>
<dbReference type="NCBIfam" id="TIGR00756">
    <property type="entry name" value="PPR"/>
    <property type="match status" value="7"/>
</dbReference>
<protein>
    <submittedName>
        <fullName evidence="4">Pentatricopeptide repeat-containing protein chloroplastic-like</fullName>
    </submittedName>
</protein>
<dbReference type="Pfam" id="PF01535">
    <property type="entry name" value="PPR"/>
    <property type="match status" value="7"/>
</dbReference>
<dbReference type="PANTHER" id="PTHR47926">
    <property type="entry name" value="PENTATRICOPEPTIDE REPEAT-CONTAINING PROTEIN"/>
    <property type="match status" value="1"/>
</dbReference>
<dbReference type="Proteomes" id="UP000250235">
    <property type="component" value="Unassembled WGS sequence"/>
</dbReference>
<feature type="repeat" description="PPR" evidence="3">
    <location>
        <begin position="114"/>
        <end position="148"/>
    </location>
</feature>
<feature type="repeat" description="PPR" evidence="3">
    <location>
        <begin position="412"/>
        <end position="446"/>
    </location>
</feature>
<dbReference type="Pfam" id="PF20431">
    <property type="entry name" value="E_motif"/>
    <property type="match status" value="1"/>
</dbReference>
<sequence>MLVSVNSIQPWNSTFPVLDFASRCRTEVEIKQLHASLIVTGNIYNQSLVSRIVLGSAFSQHKPVVNFARDLFFEKKYKDSFIWNAIIKSFSHGDEPEYAFNVFALMLVNGVLVDEYSFSLVLKSCARLGLSDKGMQLHGLMSKFGFRSDVLLQNCLICMYVKCGCIHFGKKVFDEMLIRDSFTYNLIIDGYVKNGMVTLARELFDLMPMEMKNLVTWNTMISGHGKLEDGFEFAWELFMKMPAKDLVSWNLMIDCCAKNGRMETAGTLFQGMPKRDEVTWASMVDGYARIGKIEDARNIFDAMPQRDVVSCNAMMAGYVNNGRCMDAMKVFHDMFSASGCDLAPDSVTLLTALSATTQLGDVDEGIEIHRYMEEHGFAMSGRLGVALIDMYAKCGRIEQALDIFEGVIQEKDVDHWNAIIGGLAIHGMGGLAFDVFIEMERLSIKPDDITFITVLNACGHSGMVKEGIICFEVMRKLHNLVPNLQHYGCLVDILSRAGHVEEAVRIVKHMPIEPNDVIWRTLLSACNNQEILELGVSIAKHLVGIDSYNSSSYILLSNAYAQSGLWDCVRSVRNMMKERNINQIPGRSWIEFDGTVHEFFAGSTNINGVKEICSSFGGLQKVLSAGDEILVLK</sequence>
<dbReference type="InterPro" id="IPR046960">
    <property type="entry name" value="PPR_At4g14850-like_plant"/>
</dbReference>
<dbReference type="GO" id="GO:0005737">
    <property type="term" value="C:cytoplasm"/>
    <property type="evidence" value="ECO:0007669"/>
    <property type="project" value="UniProtKB-ARBA"/>
</dbReference>
<dbReference type="InterPro" id="IPR046848">
    <property type="entry name" value="E_motif"/>
</dbReference>
<comment type="similarity">
    <text evidence="2">Belongs to the PPR family. PCMP-E subfamily.</text>
</comment>
<dbReference type="GO" id="GO:0003723">
    <property type="term" value="F:RNA binding"/>
    <property type="evidence" value="ECO:0007669"/>
    <property type="project" value="InterPro"/>
</dbReference>
<dbReference type="GO" id="GO:0016556">
    <property type="term" value="P:mRNA modification"/>
    <property type="evidence" value="ECO:0007669"/>
    <property type="project" value="UniProtKB-ARBA"/>
</dbReference>
<evidence type="ECO:0000256" key="3">
    <source>
        <dbReference type="PROSITE-ProRule" id="PRU00708"/>
    </source>
</evidence>
<reference evidence="4 5" key="1">
    <citation type="journal article" date="2015" name="Proc. Natl. Acad. Sci. U.S.A.">
        <title>The resurrection genome of Boea hygrometrica: A blueprint for survival of dehydration.</title>
        <authorList>
            <person name="Xiao L."/>
            <person name="Yang G."/>
            <person name="Zhang L."/>
            <person name="Yang X."/>
            <person name="Zhao S."/>
            <person name="Ji Z."/>
            <person name="Zhou Q."/>
            <person name="Hu M."/>
            <person name="Wang Y."/>
            <person name="Chen M."/>
            <person name="Xu Y."/>
            <person name="Jin H."/>
            <person name="Xiao X."/>
            <person name="Hu G."/>
            <person name="Bao F."/>
            <person name="Hu Y."/>
            <person name="Wan P."/>
            <person name="Li L."/>
            <person name="Deng X."/>
            <person name="Kuang T."/>
            <person name="Xiang C."/>
            <person name="Zhu J.K."/>
            <person name="Oliver M.J."/>
            <person name="He Y."/>
        </authorList>
    </citation>
    <scope>NUCLEOTIDE SEQUENCE [LARGE SCALE GENOMIC DNA]</scope>
    <source>
        <strain evidence="5">cv. XS01</strain>
    </source>
</reference>
<feature type="repeat" description="PPR" evidence="3">
    <location>
        <begin position="345"/>
        <end position="379"/>
    </location>
</feature>
<dbReference type="Gene3D" id="1.25.40.10">
    <property type="entry name" value="Tetratricopeptide repeat domain"/>
    <property type="match status" value="4"/>
</dbReference>
<evidence type="ECO:0000256" key="1">
    <source>
        <dbReference type="ARBA" id="ARBA00022737"/>
    </source>
</evidence>
<accession>A0A2Z7BTX3</accession>
<organism evidence="4 5">
    <name type="scientific">Dorcoceras hygrometricum</name>
    <dbReference type="NCBI Taxonomy" id="472368"/>
    <lineage>
        <taxon>Eukaryota</taxon>
        <taxon>Viridiplantae</taxon>
        <taxon>Streptophyta</taxon>
        <taxon>Embryophyta</taxon>
        <taxon>Tracheophyta</taxon>
        <taxon>Spermatophyta</taxon>
        <taxon>Magnoliopsida</taxon>
        <taxon>eudicotyledons</taxon>
        <taxon>Gunneridae</taxon>
        <taxon>Pentapetalae</taxon>
        <taxon>asterids</taxon>
        <taxon>lamiids</taxon>
        <taxon>Lamiales</taxon>
        <taxon>Gesneriaceae</taxon>
        <taxon>Didymocarpoideae</taxon>
        <taxon>Trichosporeae</taxon>
        <taxon>Loxocarpinae</taxon>
        <taxon>Dorcoceras</taxon>
    </lineage>
</organism>
<feature type="repeat" description="PPR" evidence="3">
    <location>
        <begin position="276"/>
        <end position="310"/>
    </location>
</feature>
<dbReference type="Pfam" id="PF13041">
    <property type="entry name" value="PPR_2"/>
    <property type="match status" value="3"/>
</dbReference>
<proteinExistence type="inferred from homology"/>
<evidence type="ECO:0000256" key="2">
    <source>
        <dbReference type="ARBA" id="ARBA00061659"/>
    </source>
</evidence>
<dbReference type="AlphaFoldDB" id="A0A2Z7BTX3"/>